<dbReference type="GO" id="GO:0005975">
    <property type="term" value="P:carbohydrate metabolic process"/>
    <property type="evidence" value="ECO:0007669"/>
    <property type="project" value="UniProtKB-ARBA"/>
</dbReference>
<comment type="similarity">
    <text evidence="1">Belongs to the glycosyl hydrolase 3 family.</text>
</comment>
<dbReference type="GO" id="GO:0030246">
    <property type="term" value="F:carbohydrate binding"/>
    <property type="evidence" value="ECO:0007669"/>
    <property type="project" value="InterPro"/>
</dbReference>
<reference evidence="5 6" key="1">
    <citation type="submission" date="2020-08" db="EMBL/GenBank/DDBJ databases">
        <title>Sequencing the genomes of 1000 actinobacteria strains.</title>
        <authorList>
            <person name="Klenk H.-P."/>
        </authorList>
    </citation>
    <scope>NUCLEOTIDE SEQUENCE [LARGE SCALE GENOMIC DNA]</scope>
    <source>
        <strain evidence="5 6">DSM 43023</strain>
    </source>
</reference>
<evidence type="ECO:0000256" key="1">
    <source>
        <dbReference type="ARBA" id="ARBA00005336"/>
    </source>
</evidence>
<gene>
    <name evidence="5" type="ORF">FHR32_004071</name>
</gene>
<dbReference type="InterPro" id="IPR013783">
    <property type="entry name" value="Ig-like_fold"/>
</dbReference>
<evidence type="ECO:0000313" key="5">
    <source>
        <dbReference type="EMBL" id="MBB4939766.1"/>
    </source>
</evidence>
<dbReference type="Proteomes" id="UP000534286">
    <property type="component" value="Unassembled WGS sequence"/>
</dbReference>
<dbReference type="Pfam" id="PF14310">
    <property type="entry name" value="Fn3-like"/>
    <property type="match status" value="1"/>
</dbReference>
<evidence type="ECO:0000259" key="4">
    <source>
        <dbReference type="PROSITE" id="PS51175"/>
    </source>
</evidence>
<keyword evidence="2" id="KW-0732">Signal</keyword>
<accession>A0A7W7WAB1</accession>
<dbReference type="PROSITE" id="PS51175">
    <property type="entry name" value="CBM6"/>
    <property type="match status" value="1"/>
</dbReference>
<dbReference type="AlphaFoldDB" id="A0A7W7WAB1"/>
<keyword evidence="3" id="KW-0378">Hydrolase</keyword>
<protein>
    <recommendedName>
        <fullName evidence="4">CBM6 domain-containing protein</fullName>
    </recommendedName>
</protein>
<dbReference type="Pfam" id="PF03422">
    <property type="entry name" value="CBM_6"/>
    <property type="match status" value="1"/>
</dbReference>
<feature type="domain" description="CBM6" evidence="4">
    <location>
        <begin position="102"/>
        <end position="221"/>
    </location>
</feature>
<organism evidence="5 6">
    <name type="scientific">Streptosporangium album</name>
    <dbReference type="NCBI Taxonomy" id="47479"/>
    <lineage>
        <taxon>Bacteria</taxon>
        <taxon>Bacillati</taxon>
        <taxon>Actinomycetota</taxon>
        <taxon>Actinomycetes</taxon>
        <taxon>Streptosporangiales</taxon>
        <taxon>Streptosporangiaceae</taxon>
        <taxon>Streptosporangium</taxon>
    </lineage>
</organism>
<dbReference type="InterPro" id="IPR008979">
    <property type="entry name" value="Galactose-bd-like_sf"/>
</dbReference>
<dbReference type="PANTHER" id="PTHR42715">
    <property type="entry name" value="BETA-GLUCOSIDASE"/>
    <property type="match status" value="1"/>
</dbReference>
<dbReference type="InterPro" id="IPR005084">
    <property type="entry name" value="CBM6"/>
</dbReference>
<dbReference type="SMART" id="SM01217">
    <property type="entry name" value="Fn3_like"/>
    <property type="match status" value="1"/>
</dbReference>
<dbReference type="InterPro" id="IPR006584">
    <property type="entry name" value="Cellulose-bd_IV"/>
</dbReference>
<dbReference type="PANTHER" id="PTHR42715:SF10">
    <property type="entry name" value="BETA-GLUCOSIDASE"/>
    <property type="match status" value="1"/>
</dbReference>
<dbReference type="InterPro" id="IPR050288">
    <property type="entry name" value="Cellulose_deg_GH3"/>
</dbReference>
<dbReference type="SMART" id="SM00606">
    <property type="entry name" value="CBD_IV"/>
    <property type="match status" value="1"/>
</dbReference>
<keyword evidence="6" id="KW-1185">Reference proteome</keyword>
<dbReference type="CDD" id="cd04084">
    <property type="entry name" value="CBM6_xylanase-like"/>
    <property type="match status" value="1"/>
</dbReference>
<dbReference type="GO" id="GO:0016787">
    <property type="term" value="F:hydrolase activity"/>
    <property type="evidence" value="ECO:0007669"/>
    <property type="project" value="UniProtKB-KW"/>
</dbReference>
<dbReference type="SUPFAM" id="SSF49785">
    <property type="entry name" value="Galactose-binding domain-like"/>
    <property type="match status" value="1"/>
</dbReference>
<dbReference type="RefSeq" id="WP_312882492.1">
    <property type="nucleotide sequence ID" value="NZ_BAABEK010000016.1"/>
</dbReference>
<dbReference type="Gene3D" id="2.60.40.10">
    <property type="entry name" value="Immunoglobulins"/>
    <property type="match status" value="1"/>
</dbReference>
<proteinExistence type="inferred from homology"/>
<name>A0A7W7WAB1_9ACTN</name>
<dbReference type="InterPro" id="IPR026891">
    <property type="entry name" value="Fn3-like"/>
</dbReference>
<sequence length="222" mass="23683">MVDREQPSATPYQLYTHQHKSRVKQPVKQLRGFQRVHLAPGESKVVKLPLKTADLALWDVTRGRFTVEPSTHDVLVGPSSDSVRQRATVQVTGERIPARDLTRVTRAADFDDYAGVELVDETKVRGDAVGASAGGWIAFRDADLGKGVTGVKLGVAATAASSVEVRLGSPAGKLLGTVPVTATGGVYQCATATAPLPGARGKGDLYLVFRGDLRIKDLVLTR</sequence>
<dbReference type="EMBL" id="JACHJU010000001">
    <property type="protein sequence ID" value="MBB4939766.1"/>
    <property type="molecule type" value="Genomic_DNA"/>
</dbReference>
<dbReference type="Gene3D" id="2.60.120.260">
    <property type="entry name" value="Galactose-binding domain-like"/>
    <property type="match status" value="1"/>
</dbReference>
<evidence type="ECO:0000313" key="6">
    <source>
        <dbReference type="Proteomes" id="UP000534286"/>
    </source>
</evidence>
<comment type="caution">
    <text evidence="5">The sequence shown here is derived from an EMBL/GenBank/DDBJ whole genome shotgun (WGS) entry which is preliminary data.</text>
</comment>
<evidence type="ECO:0000256" key="2">
    <source>
        <dbReference type="ARBA" id="ARBA00022729"/>
    </source>
</evidence>
<evidence type="ECO:0000256" key="3">
    <source>
        <dbReference type="ARBA" id="ARBA00022801"/>
    </source>
</evidence>